<reference evidence="1 2" key="1">
    <citation type="submission" date="2015-12" db="EMBL/GenBank/DDBJ databases">
        <title>Bacillus cereus Group isolate.</title>
        <authorList>
            <person name="Kovac J."/>
        </authorList>
    </citation>
    <scope>NUCLEOTIDE SEQUENCE [LARGE SCALE GENOMIC DNA]</scope>
    <source>
        <strain evidence="1 2">FSL W8-0275</strain>
    </source>
</reference>
<evidence type="ECO:0000313" key="1">
    <source>
        <dbReference type="EMBL" id="KXX90081.1"/>
    </source>
</evidence>
<dbReference type="Proteomes" id="UP000075591">
    <property type="component" value="Unassembled WGS sequence"/>
</dbReference>
<dbReference type="AlphaFoldDB" id="A0A150AYU2"/>
<gene>
    <name evidence="1" type="ORF">AT274_01610</name>
</gene>
<accession>A0A150AYU2</accession>
<dbReference type="EMBL" id="LOMT01000123">
    <property type="protein sequence ID" value="KXX90081.1"/>
    <property type="molecule type" value="Genomic_DNA"/>
</dbReference>
<organism evidence="1 2">
    <name type="scientific">Bacillus cereus</name>
    <dbReference type="NCBI Taxonomy" id="1396"/>
    <lineage>
        <taxon>Bacteria</taxon>
        <taxon>Bacillati</taxon>
        <taxon>Bacillota</taxon>
        <taxon>Bacilli</taxon>
        <taxon>Bacillales</taxon>
        <taxon>Bacillaceae</taxon>
        <taxon>Bacillus</taxon>
        <taxon>Bacillus cereus group</taxon>
    </lineage>
</organism>
<proteinExistence type="predicted"/>
<comment type="caution">
    <text evidence="1">The sequence shown here is derived from an EMBL/GenBank/DDBJ whole genome shotgun (WGS) entry which is preliminary data.</text>
</comment>
<protein>
    <submittedName>
        <fullName evidence="1">Uncharacterized protein</fullName>
    </submittedName>
</protein>
<name>A0A150AYU2_BACCE</name>
<evidence type="ECO:0000313" key="2">
    <source>
        <dbReference type="Proteomes" id="UP000075591"/>
    </source>
</evidence>
<sequence length="179" mass="21717">MKFFDSSYIKQYATKKGFKVVDINKIEPTFEDTYKVELNTYEDTIDDFFAMAKEEKKRTIFLEEVCLDREKFDISLYNVHKYLEENYHAKTANKKEQALHSRIIEHINFRNQRLFLHTLDREVVEIKLMFVADEVRYEMVFQEHWYKNLLGYHRTMEDIVDSFMETNTPLLKVIEQEEG</sequence>
<dbReference type="RefSeq" id="WP_061114689.1">
    <property type="nucleotide sequence ID" value="NZ_JAPJMG010000103.1"/>
</dbReference>